<gene>
    <name evidence="4" type="ORF">DI396_00405</name>
</gene>
<evidence type="ECO:0000259" key="3">
    <source>
        <dbReference type="Pfam" id="PF01494"/>
    </source>
</evidence>
<accession>A0A2V4NW84</accession>
<evidence type="ECO:0000256" key="2">
    <source>
        <dbReference type="ARBA" id="ARBA00023033"/>
    </source>
</evidence>
<protein>
    <submittedName>
        <fullName evidence="4">Flavin-dependent oxidoreductase</fullName>
    </submittedName>
</protein>
<reference evidence="4 5" key="1">
    <citation type="submission" date="2018-05" db="EMBL/GenBank/DDBJ databases">
        <title>Oceanovita maritima gen. nov., sp. nov., a marine bacterium in the family Rhodobacteraceae isolated from surface seawater of Lundu port Xiamen, China.</title>
        <authorList>
            <person name="Hetharua B.H."/>
            <person name="Min D."/>
            <person name="Liao H."/>
            <person name="Tian Y."/>
        </authorList>
    </citation>
    <scope>NUCLEOTIDE SEQUENCE [LARGE SCALE GENOMIC DNA]</scope>
    <source>
        <strain evidence="4 5">FSX-11</strain>
    </source>
</reference>
<sequence>MTVLIAGAGIGGLVLGHSLHQLGVPFRIFEAVPALRPMGVGINLQPHAVREIYDLGLEAEIDALGLRTEEVGYYSAQGGEIWREPRGMLAGYKWPQYSIHRGKLQMMLYDTLVARAGGQAVIMGAALKEWRETSDGIEIELEDRDTGVSRGRIAGSVLVAADGINSVARAKLYPDEGAAHWGGVMMWRGVTRAPNYASGRTMAVIGQRAAKFVCYPIQDFGDCTCLINWIADRQMPASYDWREQDWNRSGDASDFIDGFEGMVFDWLDVPSLIREAEGIWEYPMVDRHPLPKWSQGRVTLLGDAAHAMYPIGSNGASQAVLDARVLARELRDSGRGPQALLRYEELRRQAVNALILANRGDGPDKVLDIVAHKAPQGFGAVDDVMSRAELEEVAGTYKKLAGMDVAGLNARGPLIPI</sequence>
<dbReference type="Pfam" id="PF01494">
    <property type="entry name" value="FAD_binding_3"/>
    <property type="match status" value="1"/>
</dbReference>
<evidence type="ECO:0000256" key="1">
    <source>
        <dbReference type="ARBA" id="ARBA00023002"/>
    </source>
</evidence>
<dbReference type="GO" id="GO:0004497">
    <property type="term" value="F:monooxygenase activity"/>
    <property type="evidence" value="ECO:0007669"/>
    <property type="project" value="UniProtKB-KW"/>
</dbReference>
<dbReference type="EMBL" id="QFVT01000001">
    <property type="protein sequence ID" value="PYC49366.1"/>
    <property type="molecule type" value="Genomic_DNA"/>
</dbReference>
<dbReference type="AlphaFoldDB" id="A0A2V4NW84"/>
<dbReference type="PRINTS" id="PR00420">
    <property type="entry name" value="RNGMNOXGNASE"/>
</dbReference>
<dbReference type="SUPFAM" id="SSF54373">
    <property type="entry name" value="FAD-linked reductases, C-terminal domain"/>
    <property type="match status" value="1"/>
</dbReference>
<dbReference type="InterPro" id="IPR002938">
    <property type="entry name" value="FAD-bd"/>
</dbReference>
<dbReference type="PANTHER" id="PTHR13789">
    <property type="entry name" value="MONOOXYGENASE"/>
    <property type="match status" value="1"/>
</dbReference>
<dbReference type="Gene3D" id="3.30.9.30">
    <property type="match status" value="1"/>
</dbReference>
<dbReference type="NCBIfam" id="NF005720">
    <property type="entry name" value="PRK07538.1"/>
    <property type="match status" value="1"/>
</dbReference>
<dbReference type="PANTHER" id="PTHR13789:SF268">
    <property type="entry name" value="5-METHYLPHENAZINE-1-CARBOXYLATE 1-MONOOXYGENASE"/>
    <property type="match status" value="1"/>
</dbReference>
<evidence type="ECO:0000313" key="5">
    <source>
        <dbReference type="Proteomes" id="UP000248012"/>
    </source>
</evidence>
<dbReference type="OrthoDB" id="4230779at2"/>
<dbReference type="SUPFAM" id="SSF51905">
    <property type="entry name" value="FAD/NAD(P)-binding domain"/>
    <property type="match status" value="1"/>
</dbReference>
<dbReference type="Gene3D" id="3.50.50.60">
    <property type="entry name" value="FAD/NAD(P)-binding domain"/>
    <property type="match status" value="1"/>
</dbReference>
<evidence type="ECO:0000313" key="4">
    <source>
        <dbReference type="EMBL" id="PYC49366.1"/>
    </source>
</evidence>
<proteinExistence type="predicted"/>
<dbReference type="RefSeq" id="WP_110794203.1">
    <property type="nucleotide sequence ID" value="NZ_KZ826481.1"/>
</dbReference>
<dbReference type="InterPro" id="IPR050493">
    <property type="entry name" value="FAD-dep_Monooxygenase_BioMet"/>
</dbReference>
<comment type="caution">
    <text evidence="4">The sequence shown here is derived from an EMBL/GenBank/DDBJ whole genome shotgun (WGS) entry which is preliminary data.</text>
</comment>
<feature type="domain" description="FAD-binding" evidence="3">
    <location>
        <begin position="2"/>
        <end position="354"/>
    </location>
</feature>
<dbReference type="GO" id="GO:0071949">
    <property type="term" value="F:FAD binding"/>
    <property type="evidence" value="ECO:0007669"/>
    <property type="project" value="InterPro"/>
</dbReference>
<keyword evidence="2" id="KW-0503">Monooxygenase</keyword>
<name>A0A2V4NW84_9RHOB</name>
<keyword evidence="5" id="KW-1185">Reference proteome</keyword>
<keyword evidence="1" id="KW-0560">Oxidoreductase</keyword>
<organism evidence="4 5">
    <name type="scientific">Litorivita pollutaquae</name>
    <dbReference type="NCBI Taxonomy" id="2200892"/>
    <lineage>
        <taxon>Bacteria</taxon>
        <taxon>Pseudomonadati</taxon>
        <taxon>Pseudomonadota</taxon>
        <taxon>Alphaproteobacteria</taxon>
        <taxon>Rhodobacterales</taxon>
        <taxon>Paracoccaceae</taxon>
        <taxon>Litorivita</taxon>
    </lineage>
</organism>
<dbReference type="InterPro" id="IPR036188">
    <property type="entry name" value="FAD/NAD-bd_sf"/>
</dbReference>
<dbReference type="Proteomes" id="UP000248012">
    <property type="component" value="Unassembled WGS sequence"/>
</dbReference>